<dbReference type="Proteomes" id="UP001597295">
    <property type="component" value="Unassembled WGS sequence"/>
</dbReference>
<feature type="domain" description="NfeD-like C-terminal" evidence="5">
    <location>
        <begin position="91"/>
        <end position="143"/>
    </location>
</feature>
<protein>
    <submittedName>
        <fullName evidence="6">NfeD family protein</fullName>
    </submittedName>
</protein>
<keyword evidence="1 4" id="KW-0812">Transmembrane</keyword>
<sequence>MLISDAVIPAWAWLAAGILVMAAEMLLPGVYLLWIGLAGVATGFVAYLLPGLDLVAELAVFAVFTVGAVILARFIGKTQSPATPLNERGATLVGRILVLSEPIVGGVGRAKEGDGSWRVLGPDLPAGSSVKVVAVEGGSLRVENS</sequence>
<evidence type="ECO:0000256" key="2">
    <source>
        <dbReference type="ARBA" id="ARBA00022989"/>
    </source>
</evidence>
<keyword evidence="2 4" id="KW-1133">Transmembrane helix</keyword>
<evidence type="ECO:0000256" key="4">
    <source>
        <dbReference type="SAM" id="Phobius"/>
    </source>
</evidence>
<evidence type="ECO:0000259" key="5">
    <source>
        <dbReference type="Pfam" id="PF01957"/>
    </source>
</evidence>
<dbReference type="InterPro" id="IPR052165">
    <property type="entry name" value="Membrane_assoc_protease"/>
</dbReference>
<feature type="transmembrane region" description="Helical" evidence="4">
    <location>
        <begin position="30"/>
        <end position="49"/>
    </location>
</feature>
<dbReference type="RefSeq" id="WP_379878680.1">
    <property type="nucleotide sequence ID" value="NZ_JBHUIP010000016.1"/>
</dbReference>
<organism evidence="6 7">
    <name type="scientific">Lacibacterium aquatile</name>
    <dbReference type="NCBI Taxonomy" id="1168082"/>
    <lineage>
        <taxon>Bacteria</taxon>
        <taxon>Pseudomonadati</taxon>
        <taxon>Pseudomonadota</taxon>
        <taxon>Alphaproteobacteria</taxon>
        <taxon>Rhodospirillales</taxon>
        <taxon>Rhodospirillaceae</taxon>
    </lineage>
</organism>
<evidence type="ECO:0000313" key="7">
    <source>
        <dbReference type="Proteomes" id="UP001597295"/>
    </source>
</evidence>
<dbReference type="PANTHER" id="PTHR33507">
    <property type="entry name" value="INNER MEMBRANE PROTEIN YBBJ"/>
    <property type="match status" value="1"/>
</dbReference>
<feature type="transmembrane region" description="Helical" evidence="4">
    <location>
        <begin position="6"/>
        <end position="23"/>
    </location>
</feature>
<dbReference type="Pfam" id="PF01957">
    <property type="entry name" value="NfeD"/>
    <property type="match status" value="1"/>
</dbReference>
<keyword evidence="3 4" id="KW-0472">Membrane</keyword>
<gene>
    <name evidence="6" type="ORF">ACFSM5_20985</name>
</gene>
<name>A0ABW5DY66_9PROT</name>
<feature type="transmembrane region" description="Helical" evidence="4">
    <location>
        <begin position="55"/>
        <end position="75"/>
    </location>
</feature>
<reference evidence="7" key="1">
    <citation type="journal article" date="2019" name="Int. J. Syst. Evol. Microbiol.">
        <title>The Global Catalogue of Microorganisms (GCM) 10K type strain sequencing project: providing services to taxonomists for standard genome sequencing and annotation.</title>
        <authorList>
            <consortium name="The Broad Institute Genomics Platform"/>
            <consortium name="The Broad Institute Genome Sequencing Center for Infectious Disease"/>
            <person name="Wu L."/>
            <person name="Ma J."/>
        </authorList>
    </citation>
    <scope>NUCLEOTIDE SEQUENCE [LARGE SCALE GENOMIC DNA]</scope>
    <source>
        <strain evidence="7">CGMCC 1.19062</strain>
    </source>
</reference>
<dbReference type="PANTHER" id="PTHR33507:SF3">
    <property type="entry name" value="INNER MEMBRANE PROTEIN YBBJ"/>
    <property type="match status" value="1"/>
</dbReference>
<proteinExistence type="predicted"/>
<comment type="caution">
    <text evidence="6">The sequence shown here is derived from an EMBL/GenBank/DDBJ whole genome shotgun (WGS) entry which is preliminary data.</text>
</comment>
<evidence type="ECO:0000256" key="1">
    <source>
        <dbReference type="ARBA" id="ARBA00022692"/>
    </source>
</evidence>
<keyword evidence="7" id="KW-1185">Reference proteome</keyword>
<dbReference type="EMBL" id="JBHUIP010000016">
    <property type="protein sequence ID" value="MFD2265391.1"/>
    <property type="molecule type" value="Genomic_DNA"/>
</dbReference>
<evidence type="ECO:0000313" key="6">
    <source>
        <dbReference type="EMBL" id="MFD2265391.1"/>
    </source>
</evidence>
<dbReference type="InterPro" id="IPR002810">
    <property type="entry name" value="NfeD-like_C"/>
</dbReference>
<evidence type="ECO:0000256" key="3">
    <source>
        <dbReference type="ARBA" id="ARBA00023136"/>
    </source>
</evidence>
<accession>A0ABW5DY66</accession>